<comment type="caution">
    <text evidence="1">The sequence shown here is derived from an EMBL/GenBank/DDBJ whole genome shotgun (WGS) entry which is preliminary data.</text>
</comment>
<gene>
    <name evidence="1" type="ORF">TE42_06645</name>
</gene>
<dbReference type="PANTHER" id="PTHR37292">
    <property type="entry name" value="VNG6097C"/>
    <property type="match status" value="1"/>
</dbReference>
<proteinExistence type="predicted"/>
<reference evidence="1 2" key="1">
    <citation type="submission" date="2015-01" db="EMBL/GenBank/DDBJ databases">
        <title>Lifestyle Evolution in Cyanobacterial Symbionts of Sponges.</title>
        <authorList>
            <person name="Burgsdorf I."/>
            <person name="Slaby B.M."/>
            <person name="Handley K.M."/>
            <person name="Haber M."/>
            <person name="Blom J."/>
            <person name="Marshall C.W."/>
            <person name="Gilbert J.A."/>
            <person name="Hentschel U."/>
            <person name="Steindler L."/>
        </authorList>
    </citation>
    <scope>NUCLEOTIDE SEQUENCE [LARGE SCALE GENOMIC DNA]</scope>
    <source>
        <strain evidence="1">SP3</strain>
    </source>
</reference>
<dbReference type="EMBL" id="JXQG01000036">
    <property type="protein sequence ID" value="KKZ11885.1"/>
    <property type="molecule type" value="Genomic_DNA"/>
</dbReference>
<evidence type="ECO:0008006" key="3">
    <source>
        <dbReference type="Google" id="ProtNLM"/>
    </source>
</evidence>
<dbReference type="PANTHER" id="PTHR37292:SF2">
    <property type="entry name" value="DUF262 DOMAIN-CONTAINING PROTEIN"/>
    <property type="match status" value="1"/>
</dbReference>
<dbReference type="PATRIC" id="fig|1604020.3.peg.1030"/>
<accession>A0A0G2IW39</accession>
<dbReference type="Proteomes" id="UP000035067">
    <property type="component" value="Unassembled WGS sequence"/>
</dbReference>
<dbReference type="AlphaFoldDB" id="A0A0G2IW39"/>
<name>A0A0G2IW39_9SYNE</name>
<evidence type="ECO:0000313" key="2">
    <source>
        <dbReference type="Proteomes" id="UP000035067"/>
    </source>
</evidence>
<sequence length="209" mass="23876">MQANKRAQSSNYQVSQDFKVLLEYARMGQRPEIPTVSLDAEKLLTLKPSDVLYKSLQNIFATTIRQDLLSGNAVNTKSPLHDHHIFPENAAKRHGLDKTMLNSICNRVPMLASSNGYLGEGYPEDYLKKILDRARKESMLRDFKRRMRDCLIPGDPEDPQWLDSFSINQFEEFCRKRAELIISRVHEIVGDSLQVNAASDDESMEGDDD</sequence>
<evidence type="ECO:0000313" key="1">
    <source>
        <dbReference type="EMBL" id="KKZ11885.1"/>
    </source>
</evidence>
<protein>
    <recommendedName>
        <fullName evidence="3">DUF1524 domain-containing protein</fullName>
    </recommendedName>
</protein>
<organism evidence="1 2">
    <name type="scientific">Candidatus Synechococcus spongiarum SP3</name>
    <dbReference type="NCBI Taxonomy" id="1604020"/>
    <lineage>
        <taxon>Bacteria</taxon>
        <taxon>Bacillati</taxon>
        <taxon>Cyanobacteriota</taxon>
        <taxon>Cyanophyceae</taxon>
        <taxon>Synechococcales</taxon>
        <taxon>Synechococcaceae</taxon>
        <taxon>Synechococcus</taxon>
    </lineage>
</organism>